<reference evidence="1" key="1">
    <citation type="submission" date="2019-03" db="EMBL/GenBank/DDBJ databases">
        <title>Single cell metagenomics reveals metabolic interactions within the superorganism composed of flagellate Streblomastix strix and complex community of Bacteroidetes bacteria on its surface.</title>
        <authorList>
            <person name="Treitli S.C."/>
            <person name="Kolisko M."/>
            <person name="Husnik F."/>
            <person name="Keeling P."/>
            <person name="Hampl V."/>
        </authorList>
    </citation>
    <scope>NUCLEOTIDE SEQUENCE</scope>
    <source>
        <strain evidence="1">STM</strain>
    </source>
</reference>
<accession>A0A5J4P8U4</accession>
<evidence type="ECO:0000313" key="1">
    <source>
        <dbReference type="EMBL" id="KAA6305141.1"/>
    </source>
</evidence>
<sequence>MPNRGFSQRARVLINPLFSPIFMMPSHRARTPVNHKDMSKAFFDELNVELIISVNISVSPKHTNFIIATAKAMRKKA</sequence>
<name>A0A5J4P8U4_9ZZZZ</name>
<feature type="non-terminal residue" evidence="1">
    <location>
        <position position="77"/>
    </location>
</feature>
<dbReference type="AlphaFoldDB" id="A0A5J4P8U4"/>
<comment type="caution">
    <text evidence="1">The sequence shown here is derived from an EMBL/GenBank/DDBJ whole genome shotgun (WGS) entry which is preliminary data.</text>
</comment>
<proteinExistence type="predicted"/>
<dbReference type="EMBL" id="SNRY01010941">
    <property type="protein sequence ID" value="KAA6305141.1"/>
    <property type="molecule type" value="Genomic_DNA"/>
</dbReference>
<gene>
    <name evidence="1" type="ORF">EZS27_043209</name>
</gene>
<protein>
    <submittedName>
        <fullName evidence="1">Uncharacterized protein</fullName>
    </submittedName>
</protein>
<organism evidence="1">
    <name type="scientific">termite gut metagenome</name>
    <dbReference type="NCBI Taxonomy" id="433724"/>
    <lineage>
        <taxon>unclassified sequences</taxon>
        <taxon>metagenomes</taxon>
        <taxon>organismal metagenomes</taxon>
    </lineage>
</organism>